<sequence length="77" mass="8773">MSGHFDRYKVDKTACNTVPTIKLKENEVDMVVGSLGHDLKIHREYYRLPPMEIMRVANVPKVLFALQEGTISHGMES</sequence>
<protein>
    <submittedName>
        <fullName evidence="1">Uncharacterized protein</fullName>
    </submittedName>
</protein>
<accession>A0A9Q1CPW6</accession>
<evidence type="ECO:0000313" key="1">
    <source>
        <dbReference type="EMBL" id="KAJ8048635.1"/>
    </source>
</evidence>
<name>A0A9Q1CPW6_HOLLE</name>
<dbReference type="PANTHER" id="PTHR33480">
    <property type="entry name" value="SET DOMAIN-CONTAINING PROTEIN-RELATED"/>
    <property type="match status" value="1"/>
</dbReference>
<organism evidence="1 2">
    <name type="scientific">Holothuria leucospilota</name>
    <name type="common">Black long sea cucumber</name>
    <name type="synonym">Mertensiothuria leucospilota</name>
    <dbReference type="NCBI Taxonomy" id="206669"/>
    <lineage>
        <taxon>Eukaryota</taxon>
        <taxon>Metazoa</taxon>
        <taxon>Echinodermata</taxon>
        <taxon>Eleutherozoa</taxon>
        <taxon>Echinozoa</taxon>
        <taxon>Holothuroidea</taxon>
        <taxon>Aspidochirotacea</taxon>
        <taxon>Aspidochirotida</taxon>
        <taxon>Holothuriidae</taxon>
        <taxon>Holothuria</taxon>
    </lineage>
</organism>
<dbReference type="OrthoDB" id="5376140at2759"/>
<gene>
    <name evidence="1" type="ORF">HOLleu_01024</name>
</gene>
<reference evidence="1" key="1">
    <citation type="submission" date="2021-10" db="EMBL/GenBank/DDBJ databases">
        <title>Tropical sea cucumber genome reveals ecological adaptation and Cuvierian tubules defense mechanism.</title>
        <authorList>
            <person name="Chen T."/>
        </authorList>
    </citation>
    <scope>NUCLEOTIDE SEQUENCE</scope>
    <source>
        <strain evidence="1">Nanhai2018</strain>
        <tissue evidence="1">Muscle</tissue>
    </source>
</reference>
<dbReference type="AlphaFoldDB" id="A0A9Q1CPW6"/>
<proteinExistence type="predicted"/>
<comment type="caution">
    <text evidence="1">The sequence shown here is derived from an EMBL/GenBank/DDBJ whole genome shotgun (WGS) entry which is preliminary data.</text>
</comment>
<dbReference type="Proteomes" id="UP001152320">
    <property type="component" value="Chromosome 1"/>
</dbReference>
<dbReference type="EMBL" id="JAIZAY010000001">
    <property type="protein sequence ID" value="KAJ8048635.1"/>
    <property type="molecule type" value="Genomic_DNA"/>
</dbReference>
<evidence type="ECO:0000313" key="2">
    <source>
        <dbReference type="Proteomes" id="UP001152320"/>
    </source>
</evidence>
<keyword evidence="2" id="KW-1185">Reference proteome</keyword>